<feature type="compositionally biased region" description="Basic and acidic residues" evidence="1">
    <location>
        <begin position="70"/>
        <end position="79"/>
    </location>
</feature>
<organism evidence="2">
    <name type="scientific">Ganoderma boninense</name>
    <dbReference type="NCBI Taxonomy" id="34458"/>
    <lineage>
        <taxon>Eukaryota</taxon>
        <taxon>Fungi</taxon>
        <taxon>Dikarya</taxon>
        <taxon>Basidiomycota</taxon>
        <taxon>Agaricomycotina</taxon>
        <taxon>Agaricomycetes</taxon>
        <taxon>Polyporales</taxon>
        <taxon>Polyporaceae</taxon>
        <taxon>Ganoderma</taxon>
    </lineage>
</organism>
<proteinExistence type="predicted"/>
<evidence type="ECO:0000313" key="2">
    <source>
        <dbReference type="EMBL" id="VWO95342.1"/>
    </source>
</evidence>
<dbReference type="EMBL" id="LR724731">
    <property type="protein sequence ID" value="VWO95342.1"/>
    <property type="molecule type" value="Genomic_DNA"/>
</dbReference>
<feature type="region of interest" description="Disordered" evidence="1">
    <location>
        <begin position="1"/>
        <end position="79"/>
    </location>
</feature>
<evidence type="ECO:0000256" key="1">
    <source>
        <dbReference type="SAM" id="MobiDB-lite"/>
    </source>
</evidence>
<protein>
    <submittedName>
        <fullName evidence="2">dTDP-4-dehydrorhamnose reductase (EC)</fullName>
        <ecNumber evidence="2">1.1.1.133</ecNumber>
    </submittedName>
</protein>
<name>A0A5K1JTQ3_9APHY</name>
<gene>
    <name evidence="2" type="primary">Q9A0G6</name>
</gene>
<reference evidence="2" key="1">
    <citation type="submission" date="2019-10" db="EMBL/GenBank/DDBJ databases">
        <authorList>
            <person name="Nor Muhammad N."/>
        </authorList>
    </citation>
    <scope>NUCLEOTIDE SEQUENCE</scope>
</reference>
<dbReference type="EC" id="1.1.1.133" evidence="2"/>
<dbReference type="GO" id="GO:0008831">
    <property type="term" value="F:dTDP-4-dehydrorhamnose reductase activity"/>
    <property type="evidence" value="ECO:0007669"/>
    <property type="project" value="UniProtKB-EC"/>
</dbReference>
<sequence length="79" mass="8726">MSSTRKDRFSFGTQSPPCIDQEPMGVCSIRGDKPKSVPDREQRAEYFNNDWTEGSQAAGGAPAKSMGTEKVQKEKIKTD</sequence>
<accession>A0A5K1JTQ3</accession>
<feature type="compositionally biased region" description="Basic and acidic residues" evidence="1">
    <location>
        <begin position="30"/>
        <end position="44"/>
    </location>
</feature>
<keyword evidence="2" id="KW-0560">Oxidoreductase</keyword>
<dbReference type="AlphaFoldDB" id="A0A5K1JTQ3"/>